<evidence type="ECO:0000313" key="7">
    <source>
        <dbReference type="EMBL" id="MFC0681088.1"/>
    </source>
</evidence>
<evidence type="ECO:0000256" key="3">
    <source>
        <dbReference type="ARBA" id="ARBA00022833"/>
    </source>
</evidence>
<dbReference type="PROSITE" id="PS51128">
    <property type="entry name" value="ZF_DKSA_2"/>
    <property type="match status" value="1"/>
</dbReference>
<dbReference type="PANTHER" id="PTHR33823:SF4">
    <property type="entry name" value="GENERAL STRESS PROTEIN 16O"/>
    <property type="match status" value="1"/>
</dbReference>
<protein>
    <submittedName>
        <fullName evidence="7">TraR/DksA family transcriptional regulator</fullName>
    </submittedName>
</protein>
<accession>A0ABV6RYX4</accession>
<evidence type="ECO:0000256" key="5">
    <source>
        <dbReference type="SAM" id="MobiDB-lite"/>
    </source>
</evidence>
<name>A0ABV6RYX4_9GAMM</name>
<feature type="region of interest" description="Disordered" evidence="5">
    <location>
        <begin position="41"/>
        <end position="61"/>
    </location>
</feature>
<reference evidence="7 8" key="1">
    <citation type="submission" date="2024-09" db="EMBL/GenBank/DDBJ databases">
        <authorList>
            <person name="Sun Q."/>
            <person name="Mori K."/>
        </authorList>
    </citation>
    <scope>NUCLEOTIDE SEQUENCE [LARGE SCALE GENOMIC DNA]</scope>
    <source>
        <strain evidence="7 8">KCTC 23076</strain>
    </source>
</reference>
<organism evidence="7 8">
    <name type="scientific">Lysobacter korlensis</name>
    <dbReference type="NCBI Taxonomy" id="553636"/>
    <lineage>
        <taxon>Bacteria</taxon>
        <taxon>Pseudomonadati</taxon>
        <taxon>Pseudomonadota</taxon>
        <taxon>Gammaproteobacteria</taxon>
        <taxon>Lysobacterales</taxon>
        <taxon>Lysobacteraceae</taxon>
        <taxon>Lysobacter</taxon>
    </lineage>
</organism>
<evidence type="ECO:0000256" key="4">
    <source>
        <dbReference type="PROSITE-ProRule" id="PRU00510"/>
    </source>
</evidence>
<dbReference type="SUPFAM" id="SSF109635">
    <property type="entry name" value="DnaK suppressor protein DksA, alpha-hairpin domain"/>
    <property type="match status" value="1"/>
</dbReference>
<dbReference type="InterPro" id="IPR000962">
    <property type="entry name" value="Znf_DskA_TraR"/>
</dbReference>
<proteinExistence type="predicted"/>
<evidence type="ECO:0000256" key="2">
    <source>
        <dbReference type="ARBA" id="ARBA00022771"/>
    </source>
</evidence>
<evidence type="ECO:0000313" key="8">
    <source>
        <dbReference type="Proteomes" id="UP001589896"/>
    </source>
</evidence>
<keyword evidence="2" id="KW-0863">Zinc-finger</keyword>
<keyword evidence="1" id="KW-0479">Metal-binding</keyword>
<dbReference type="Proteomes" id="UP001589896">
    <property type="component" value="Unassembled WGS sequence"/>
</dbReference>
<evidence type="ECO:0000256" key="1">
    <source>
        <dbReference type="ARBA" id="ARBA00022723"/>
    </source>
</evidence>
<dbReference type="SUPFAM" id="SSF57716">
    <property type="entry name" value="Glucocorticoid receptor-like (DNA-binding domain)"/>
    <property type="match status" value="1"/>
</dbReference>
<dbReference type="Pfam" id="PF01258">
    <property type="entry name" value="zf-dskA_traR"/>
    <property type="match status" value="1"/>
</dbReference>
<keyword evidence="3" id="KW-0862">Zinc</keyword>
<dbReference type="PANTHER" id="PTHR33823">
    <property type="entry name" value="RNA POLYMERASE-BINDING TRANSCRIPTION FACTOR DKSA-RELATED"/>
    <property type="match status" value="1"/>
</dbReference>
<keyword evidence="8" id="KW-1185">Reference proteome</keyword>
<feature type="zinc finger region" description="dksA C4-type" evidence="4">
    <location>
        <begin position="95"/>
        <end position="119"/>
    </location>
</feature>
<comment type="caution">
    <text evidence="7">The sequence shown here is derived from an EMBL/GenBank/DDBJ whole genome shotgun (WGS) entry which is preliminary data.</text>
</comment>
<dbReference type="InterPro" id="IPR037187">
    <property type="entry name" value="DnaK_N"/>
</dbReference>
<dbReference type="EMBL" id="JBHLTG010000007">
    <property type="protein sequence ID" value="MFC0681088.1"/>
    <property type="molecule type" value="Genomic_DNA"/>
</dbReference>
<dbReference type="Gene3D" id="1.20.120.910">
    <property type="entry name" value="DksA, coiled-coil domain"/>
    <property type="match status" value="1"/>
</dbReference>
<sequence>MTDATPLPAGTLAELRHALLERRATLRERLREEAAELDLVRGARADAADDEHDPEGSTLSSDWSRIAGLRDATRSRLTAVDRALERIDGAAYGRCLRCGGQIAVDRLEARPEAEHCIDCARAMS</sequence>
<dbReference type="RefSeq" id="WP_386673393.1">
    <property type="nucleotide sequence ID" value="NZ_JBHLTG010000007.1"/>
</dbReference>
<feature type="domain" description="Zinc finger DksA/TraR C4-type" evidence="6">
    <location>
        <begin position="92"/>
        <end position="121"/>
    </location>
</feature>
<gene>
    <name evidence="7" type="ORF">ACFFGH_24940</name>
</gene>
<evidence type="ECO:0000259" key="6">
    <source>
        <dbReference type="Pfam" id="PF01258"/>
    </source>
</evidence>